<gene>
    <name evidence="2" type="ORF">IQ249_13165</name>
</gene>
<reference evidence="2" key="1">
    <citation type="submission" date="2020-10" db="EMBL/GenBank/DDBJ databases">
        <authorList>
            <person name="Castelo-Branco R."/>
            <person name="Eusebio N."/>
            <person name="Adriana R."/>
            <person name="Vieira A."/>
            <person name="Brugerolle De Fraissinette N."/>
            <person name="Rezende De Castro R."/>
            <person name="Schneider M.P."/>
            <person name="Vasconcelos V."/>
            <person name="Leao P.N."/>
        </authorList>
    </citation>
    <scope>NUCLEOTIDE SEQUENCE</scope>
    <source>
        <strain evidence="2">LEGE 07157</strain>
    </source>
</reference>
<dbReference type="EMBL" id="JADEWZ010000018">
    <property type="protein sequence ID" value="MBE9116850.1"/>
    <property type="molecule type" value="Genomic_DNA"/>
</dbReference>
<keyword evidence="3" id="KW-1185">Reference proteome</keyword>
<dbReference type="Pfam" id="PF00535">
    <property type="entry name" value="Glycos_transf_2"/>
    <property type="match status" value="1"/>
</dbReference>
<dbReference type="Proteomes" id="UP000654482">
    <property type="component" value="Unassembled WGS sequence"/>
</dbReference>
<name>A0A8J7JBH4_9CYAN</name>
<dbReference type="Gene3D" id="3.90.550.10">
    <property type="entry name" value="Spore Coat Polysaccharide Biosynthesis Protein SpsA, Chain A"/>
    <property type="match status" value="1"/>
</dbReference>
<dbReference type="InterPro" id="IPR001173">
    <property type="entry name" value="Glyco_trans_2-like"/>
</dbReference>
<dbReference type="InterPro" id="IPR029044">
    <property type="entry name" value="Nucleotide-diphossugar_trans"/>
</dbReference>
<organism evidence="2 3">
    <name type="scientific">Lusitaniella coriacea LEGE 07157</name>
    <dbReference type="NCBI Taxonomy" id="945747"/>
    <lineage>
        <taxon>Bacteria</taxon>
        <taxon>Bacillati</taxon>
        <taxon>Cyanobacteriota</taxon>
        <taxon>Cyanophyceae</taxon>
        <taxon>Spirulinales</taxon>
        <taxon>Lusitaniellaceae</taxon>
        <taxon>Lusitaniella</taxon>
    </lineage>
</organism>
<dbReference type="PANTHER" id="PTHR22916">
    <property type="entry name" value="GLYCOSYLTRANSFERASE"/>
    <property type="match status" value="1"/>
</dbReference>
<evidence type="ECO:0000313" key="2">
    <source>
        <dbReference type="EMBL" id="MBE9116850.1"/>
    </source>
</evidence>
<dbReference type="SUPFAM" id="SSF53448">
    <property type="entry name" value="Nucleotide-diphospho-sugar transferases"/>
    <property type="match status" value="1"/>
</dbReference>
<protein>
    <submittedName>
        <fullName evidence="2">Glycosyltransferase</fullName>
    </submittedName>
</protein>
<feature type="domain" description="Glycosyltransferase 2-like" evidence="1">
    <location>
        <begin position="270"/>
        <end position="438"/>
    </location>
</feature>
<dbReference type="GO" id="GO:0016758">
    <property type="term" value="F:hexosyltransferase activity"/>
    <property type="evidence" value="ECO:0007669"/>
    <property type="project" value="UniProtKB-ARBA"/>
</dbReference>
<dbReference type="AlphaFoldDB" id="A0A8J7JBH4"/>
<comment type="caution">
    <text evidence="2">The sequence shown here is derived from an EMBL/GenBank/DDBJ whole genome shotgun (WGS) entry which is preliminary data.</text>
</comment>
<dbReference type="PANTHER" id="PTHR22916:SF3">
    <property type="entry name" value="UDP-GLCNAC:BETAGAL BETA-1,3-N-ACETYLGLUCOSAMINYLTRANSFERASE-LIKE PROTEIN 1"/>
    <property type="match status" value="1"/>
</dbReference>
<evidence type="ECO:0000313" key="3">
    <source>
        <dbReference type="Proteomes" id="UP000654482"/>
    </source>
</evidence>
<sequence>MAQGKLREVKKIIKQQIRQRSANSENAKQSLAIAEEVSQPQKPDSELVSQTPPLNWKNILKSNLQKVAQKVLPNVERDDLRLAAQIAKAPWLIQKYKNAFDTLEQTEEDLASKLKQYWILGAIYDPEKSLLLNELRRAEQIYGVEKSISSRLNRRFGTSFRIDRARVWKEIARLERMRGNDLVAATYLVRGMRDRGDDRFNDLPWIVQTLNQQGFHQEAQTAQALYGDPQEREQRCTELLDKALLDRLYNQPWEYEFIDDRRDAEEYRVSIIVSLYNAASKLPLFLKALRQQTLIQKGAVEIILIDSGSPGDEYAVFKQLMTEMTLPIVYARSRQRETIQSAWNRGIAMARSPYLSFLGADETILPDCLEVLADELDKDPELDWVLGDSLVTNVDPHGTWVSDIMTYDRAGYSSNLVYLETCYLSWVGALYRRSIHDRFGYYNATFRAAGDTEFKNRVLPFIKTKHIPRTLGLFWNYPEERTTQHPRAELEDLRAWYLHRSVAGVQYAFQNRLPEEAEALFFQCLRYRKSYCQHWSTDIEYANNIACYLQKVAPTSSVSQFYPGVQQLLNTYRSLDYLPHLSTLEVIKTVIRAKQIAANLEKEHRQLDPQKADPIYRVFNDNRYEQHSFLWLTDL</sequence>
<proteinExistence type="predicted"/>
<accession>A0A8J7JBH4</accession>
<evidence type="ECO:0000259" key="1">
    <source>
        <dbReference type="Pfam" id="PF00535"/>
    </source>
</evidence>